<evidence type="ECO:0000313" key="2">
    <source>
        <dbReference type="EMBL" id="GAA4470009.1"/>
    </source>
</evidence>
<keyword evidence="1" id="KW-0812">Transmembrane</keyword>
<organism evidence="2 3">
    <name type="scientific">Nemorincola caseinilytica</name>
    <dbReference type="NCBI Taxonomy" id="2054315"/>
    <lineage>
        <taxon>Bacteria</taxon>
        <taxon>Pseudomonadati</taxon>
        <taxon>Bacteroidota</taxon>
        <taxon>Chitinophagia</taxon>
        <taxon>Chitinophagales</taxon>
        <taxon>Chitinophagaceae</taxon>
        <taxon>Nemorincola</taxon>
    </lineage>
</organism>
<dbReference type="EMBL" id="BAABFA010000024">
    <property type="protein sequence ID" value="GAA4470009.1"/>
    <property type="molecule type" value="Genomic_DNA"/>
</dbReference>
<gene>
    <name evidence="2" type="ORF">GCM10023093_30420</name>
</gene>
<sequence>MIKQKIAFAMIMGAITTGLISFVVVSVNIGYNARFLAIWSRSWALAWVVAVPAIMLIAPRVERLVQYLFGEGKRP</sequence>
<keyword evidence="3" id="KW-1185">Reference proteome</keyword>
<keyword evidence="1" id="KW-1133">Transmembrane helix</keyword>
<dbReference type="Proteomes" id="UP001500067">
    <property type="component" value="Unassembled WGS sequence"/>
</dbReference>
<accession>A0ABP8NN05</accession>
<proteinExistence type="predicted"/>
<evidence type="ECO:0000313" key="3">
    <source>
        <dbReference type="Proteomes" id="UP001500067"/>
    </source>
</evidence>
<name>A0ABP8NN05_9BACT</name>
<feature type="transmembrane region" description="Helical" evidence="1">
    <location>
        <begin position="37"/>
        <end position="58"/>
    </location>
</feature>
<reference evidence="3" key="1">
    <citation type="journal article" date="2019" name="Int. J. Syst. Evol. Microbiol.">
        <title>The Global Catalogue of Microorganisms (GCM) 10K type strain sequencing project: providing services to taxonomists for standard genome sequencing and annotation.</title>
        <authorList>
            <consortium name="The Broad Institute Genomics Platform"/>
            <consortium name="The Broad Institute Genome Sequencing Center for Infectious Disease"/>
            <person name="Wu L."/>
            <person name="Ma J."/>
        </authorList>
    </citation>
    <scope>NUCLEOTIDE SEQUENCE [LARGE SCALE GENOMIC DNA]</scope>
    <source>
        <strain evidence="3">JCM 32105</strain>
    </source>
</reference>
<protein>
    <submittedName>
        <fullName evidence="2">DUF2798 domain-containing protein</fullName>
    </submittedName>
</protein>
<feature type="transmembrane region" description="Helical" evidence="1">
    <location>
        <begin position="7"/>
        <end position="31"/>
    </location>
</feature>
<dbReference type="RefSeq" id="WP_345085174.1">
    <property type="nucleotide sequence ID" value="NZ_BAABFA010000024.1"/>
</dbReference>
<comment type="caution">
    <text evidence="2">The sequence shown here is derived from an EMBL/GenBank/DDBJ whole genome shotgun (WGS) entry which is preliminary data.</text>
</comment>
<dbReference type="Pfam" id="PF11391">
    <property type="entry name" value="DUF2798"/>
    <property type="match status" value="1"/>
</dbReference>
<dbReference type="InterPro" id="IPR021529">
    <property type="entry name" value="DUF2798"/>
</dbReference>
<evidence type="ECO:0000256" key="1">
    <source>
        <dbReference type="SAM" id="Phobius"/>
    </source>
</evidence>
<keyword evidence="1" id="KW-0472">Membrane</keyword>